<dbReference type="GO" id="GO:0006307">
    <property type="term" value="P:DNA alkylation repair"/>
    <property type="evidence" value="ECO:0007669"/>
    <property type="project" value="UniProtKB-UniRule"/>
</dbReference>
<dbReference type="GO" id="GO:0003908">
    <property type="term" value="F:methylated-DNA-[protein]-cysteine S-methyltransferase activity"/>
    <property type="evidence" value="ECO:0007669"/>
    <property type="project" value="UniProtKB-UniRule"/>
</dbReference>
<dbReference type="InterPro" id="IPR036388">
    <property type="entry name" value="WH-like_DNA-bd_sf"/>
</dbReference>
<evidence type="ECO:0000256" key="3">
    <source>
        <dbReference type="ARBA" id="ARBA00022490"/>
    </source>
</evidence>
<evidence type="ECO:0000256" key="9">
    <source>
        <dbReference type="HAMAP-Rule" id="MF_00772"/>
    </source>
</evidence>
<keyword evidence="4 9" id="KW-0489">Methyltransferase</keyword>
<dbReference type="EMBL" id="MYFO01000011">
    <property type="protein sequence ID" value="TFE88064.1"/>
    <property type="molecule type" value="Genomic_DNA"/>
</dbReference>
<dbReference type="InterPro" id="IPR001497">
    <property type="entry name" value="MethylDNA_cys_MeTrfase_AS"/>
</dbReference>
<dbReference type="SUPFAM" id="SSF46767">
    <property type="entry name" value="Methylated DNA-protein cysteine methyltransferase, C-terminal domain"/>
    <property type="match status" value="1"/>
</dbReference>
<evidence type="ECO:0000256" key="6">
    <source>
        <dbReference type="ARBA" id="ARBA00022763"/>
    </source>
</evidence>
<keyword evidence="3 9" id="KW-0963">Cytoplasm</keyword>
<dbReference type="Pfam" id="PF01035">
    <property type="entry name" value="DNA_binding_1"/>
    <property type="match status" value="1"/>
</dbReference>
<dbReference type="EC" id="2.1.1.63" evidence="9"/>
<accession>A0A4Y8Q2R7</accession>
<keyword evidence="13" id="KW-1185">Reference proteome</keyword>
<gene>
    <name evidence="12" type="ORF">B5M42_10965</name>
</gene>
<evidence type="ECO:0000259" key="11">
    <source>
        <dbReference type="Pfam" id="PF02870"/>
    </source>
</evidence>
<evidence type="ECO:0000313" key="12">
    <source>
        <dbReference type="EMBL" id="TFE88064.1"/>
    </source>
</evidence>
<comment type="catalytic activity">
    <reaction evidence="1 9">
        <text>a 4-O-methyl-thymidine in DNA + L-cysteinyl-[protein] = a thymidine in DNA + S-methyl-L-cysteinyl-[protein]</text>
        <dbReference type="Rhea" id="RHEA:53428"/>
        <dbReference type="Rhea" id="RHEA-COMP:10131"/>
        <dbReference type="Rhea" id="RHEA-COMP:10132"/>
        <dbReference type="Rhea" id="RHEA-COMP:13555"/>
        <dbReference type="Rhea" id="RHEA-COMP:13556"/>
        <dbReference type="ChEBI" id="CHEBI:29950"/>
        <dbReference type="ChEBI" id="CHEBI:82612"/>
        <dbReference type="ChEBI" id="CHEBI:137386"/>
        <dbReference type="ChEBI" id="CHEBI:137387"/>
        <dbReference type="EC" id="2.1.1.63"/>
    </reaction>
</comment>
<comment type="function">
    <text evidence="9">Involved in the cellular defense against the biological effects of O6-methylguanine (O6-MeG) and O4-methylthymine (O4-MeT) in DNA. Repairs the methylated nucleobase in DNA by stoichiometrically transferring the methyl group to a cysteine residue in the enzyme. This is a suicide reaction: the enzyme is irreversibly inactivated.</text>
</comment>
<dbReference type="SUPFAM" id="SSF53155">
    <property type="entry name" value="Methylated DNA-protein cysteine methyltransferase domain"/>
    <property type="match status" value="1"/>
</dbReference>
<feature type="active site" description="Nucleophile; methyl group acceptor" evidence="9">
    <location>
        <position position="151"/>
    </location>
</feature>
<name>A0A4Y8Q2R7_9BACL</name>
<evidence type="ECO:0000256" key="2">
    <source>
        <dbReference type="ARBA" id="ARBA00008711"/>
    </source>
</evidence>
<dbReference type="GO" id="GO:0032259">
    <property type="term" value="P:methylation"/>
    <property type="evidence" value="ECO:0007669"/>
    <property type="project" value="UniProtKB-KW"/>
</dbReference>
<dbReference type="InterPro" id="IPR036217">
    <property type="entry name" value="MethylDNA_cys_MeTrfase_DNAb"/>
</dbReference>
<protein>
    <recommendedName>
        <fullName evidence="9">Methylated-DNA--protein-cysteine methyltransferase</fullName>
        <ecNumber evidence="9">2.1.1.63</ecNumber>
    </recommendedName>
    <alternativeName>
        <fullName evidence="9">6-O-methylguanine-DNA methyltransferase</fullName>
        <shortName evidence="9">MGMT</shortName>
    </alternativeName>
    <alternativeName>
        <fullName evidence="9">O-6-methylguanine-DNA-alkyltransferase</fullName>
    </alternativeName>
</protein>
<dbReference type="HAMAP" id="MF_00772">
    <property type="entry name" value="OGT"/>
    <property type="match status" value="1"/>
</dbReference>
<evidence type="ECO:0000256" key="5">
    <source>
        <dbReference type="ARBA" id="ARBA00022679"/>
    </source>
</evidence>
<evidence type="ECO:0000256" key="4">
    <source>
        <dbReference type="ARBA" id="ARBA00022603"/>
    </source>
</evidence>
<dbReference type="OrthoDB" id="9802228at2"/>
<keyword evidence="6 9" id="KW-0227">DNA damage</keyword>
<proteinExistence type="inferred from homology"/>
<dbReference type="RefSeq" id="WP_134752672.1">
    <property type="nucleotide sequence ID" value="NZ_MYFO02000003.1"/>
</dbReference>
<comment type="catalytic activity">
    <reaction evidence="8 9">
        <text>a 6-O-methyl-2'-deoxyguanosine in DNA + L-cysteinyl-[protein] = S-methyl-L-cysteinyl-[protein] + a 2'-deoxyguanosine in DNA</text>
        <dbReference type="Rhea" id="RHEA:24000"/>
        <dbReference type="Rhea" id="RHEA-COMP:10131"/>
        <dbReference type="Rhea" id="RHEA-COMP:10132"/>
        <dbReference type="Rhea" id="RHEA-COMP:11367"/>
        <dbReference type="Rhea" id="RHEA-COMP:11368"/>
        <dbReference type="ChEBI" id="CHEBI:29950"/>
        <dbReference type="ChEBI" id="CHEBI:82612"/>
        <dbReference type="ChEBI" id="CHEBI:85445"/>
        <dbReference type="ChEBI" id="CHEBI:85448"/>
        <dbReference type="EC" id="2.1.1.63"/>
    </reaction>
</comment>
<evidence type="ECO:0000259" key="10">
    <source>
        <dbReference type="Pfam" id="PF01035"/>
    </source>
</evidence>
<keyword evidence="5 9" id="KW-0808">Transferase</keyword>
<dbReference type="CDD" id="cd06445">
    <property type="entry name" value="ATase"/>
    <property type="match status" value="1"/>
</dbReference>
<comment type="miscellaneous">
    <text evidence="9">This enzyme catalyzes only one turnover and therefore is not strictly catalytic. According to one definition, an enzyme is a biocatalyst that acts repeatedly and over many reaction cycles.</text>
</comment>
<feature type="domain" description="Methylguanine DNA methyltransferase ribonuclease-like" evidence="11">
    <location>
        <begin position="7"/>
        <end position="94"/>
    </location>
</feature>
<dbReference type="InterPro" id="IPR036631">
    <property type="entry name" value="MGMT_N_sf"/>
</dbReference>
<dbReference type="GO" id="GO:0005737">
    <property type="term" value="C:cytoplasm"/>
    <property type="evidence" value="ECO:0007669"/>
    <property type="project" value="UniProtKB-SubCell"/>
</dbReference>
<comment type="caution">
    <text evidence="12">The sequence shown here is derived from an EMBL/GenBank/DDBJ whole genome shotgun (WGS) entry which is preliminary data.</text>
</comment>
<dbReference type="Gene3D" id="3.30.160.70">
    <property type="entry name" value="Methylated DNA-protein cysteine methyltransferase domain"/>
    <property type="match status" value="1"/>
</dbReference>
<dbReference type="FunFam" id="1.10.10.10:FF:000214">
    <property type="entry name" value="Methylated-DNA--protein-cysteine methyltransferase"/>
    <property type="match status" value="1"/>
</dbReference>
<evidence type="ECO:0000256" key="8">
    <source>
        <dbReference type="ARBA" id="ARBA00049348"/>
    </source>
</evidence>
<dbReference type="PANTHER" id="PTHR10815:SF5">
    <property type="entry name" value="METHYLATED-DNA--PROTEIN-CYSTEINE METHYLTRANSFERASE"/>
    <property type="match status" value="1"/>
</dbReference>
<dbReference type="Pfam" id="PF02870">
    <property type="entry name" value="Methyltransf_1N"/>
    <property type="match status" value="1"/>
</dbReference>
<evidence type="ECO:0000256" key="7">
    <source>
        <dbReference type="ARBA" id="ARBA00023204"/>
    </source>
</evidence>
<dbReference type="AlphaFoldDB" id="A0A4Y8Q2R7"/>
<keyword evidence="7 9" id="KW-0234">DNA repair</keyword>
<dbReference type="PROSITE" id="PS00374">
    <property type="entry name" value="MGMT"/>
    <property type="match status" value="1"/>
</dbReference>
<comment type="similarity">
    <text evidence="2 9">Belongs to the MGMT family.</text>
</comment>
<sequence length="189" mass="20046">MNEPHTLYYREIASPIGPLVLEADNGRLCGVEFGAAEANLPRMEAWADRWLGPHVWTPQPAGAPAVPEAAVLDAAAGQLAEYFRGERTRFEVPLVLHGTDFQKRVWLALCEVGYGRTASYKQIAEALGDAKAVRAVGGANNRNPIAIIVPCHRVIGANGALVGFGGGLDIKIKLLDLEAYGGSAAGGLF</sequence>
<dbReference type="Gene3D" id="1.10.10.10">
    <property type="entry name" value="Winged helix-like DNA-binding domain superfamily/Winged helix DNA-binding domain"/>
    <property type="match status" value="1"/>
</dbReference>
<dbReference type="PANTHER" id="PTHR10815">
    <property type="entry name" value="METHYLATED-DNA--PROTEIN-CYSTEINE METHYLTRANSFERASE"/>
    <property type="match status" value="1"/>
</dbReference>
<evidence type="ECO:0000313" key="13">
    <source>
        <dbReference type="Proteomes" id="UP000298246"/>
    </source>
</evidence>
<evidence type="ECO:0000256" key="1">
    <source>
        <dbReference type="ARBA" id="ARBA00001286"/>
    </source>
</evidence>
<dbReference type="InterPro" id="IPR008332">
    <property type="entry name" value="MethylG_MeTrfase_N"/>
</dbReference>
<dbReference type="Proteomes" id="UP000298246">
    <property type="component" value="Unassembled WGS sequence"/>
</dbReference>
<dbReference type="NCBIfam" id="TIGR00589">
    <property type="entry name" value="ogt"/>
    <property type="match status" value="1"/>
</dbReference>
<feature type="domain" description="Methylated-DNA-[protein]-cysteine S-methyltransferase DNA binding" evidence="10">
    <location>
        <begin position="100"/>
        <end position="179"/>
    </location>
</feature>
<dbReference type="InterPro" id="IPR023546">
    <property type="entry name" value="MGMT"/>
</dbReference>
<reference evidence="12 13" key="1">
    <citation type="submission" date="2017-03" db="EMBL/GenBank/DDBJ databases">
        <title>Isolation of Levoglucosan Utilizing Bacteria.</title>
        <authorList>
            <person name="Arya A.S."/>
        </authorList>
    </citation>
    <scope>NUCLEOTIDE SEQUENCE [LARGE SCALE GENOMIC DNA]</scope>
    <source>
        <strain evidence="12 13">MEC069</strain>
    </source>
</reference>
<organism evidence="12 13">
    <name type="scientific">Paenibacillus athensensis</name>
    <dbReference type="NCBI Taxonomy" id="1967502"/>
    <lineage>
        <taxon>Bacteria</taxon>
        <taxon>Bacillati</taxon>
        <taxon>Bacillota</taxon>
        <taxon>Bacilli</taxon>
        <taxon>Bacillales</taxon>
        <taxon>Paenibacillaceae</taxon>
        <taxon>Paenibacillus</taxon>
    </lineage>
</organism>
<dbReference type="InterPro" id="IPR014048">
    <property type="entry name" value="MethylDNA_cys_MeTrfase_DNA-bd"/>
</dbReference>
<comment type="subcellular location">
    <subcellularLocation>
        <location evidence="9">Cytoplasm</location>
    </subcellularLocation>
</comment>